<evidence type="ECO:0000256" key="2">
    <source>
        <dbReference type="ARBA" id="ARBA00023203"/>
    </source>
</evidence>
<evidence type="ECO:0000256" key="3">
    <source>
        <dbReference type="SAM" id="Coils"/>
    </source>
</evidence>
<proteinExistence type="evidence at transcript level"/>
<dbReference type="FunFam" id="1.20.58.60:FF:000158">
    <property type="entry name" value="Spectrin beta chain"/>
    <property type="match status" value="1"/>
</dbReference>
<feature type="coiled-coil region" evidence="3">
    <location>
        <begin position="302"/>
        <end position="336"/>
    </location>
</feature>
<dbReference type="CDD" id="cd00176">
    <property type="entry name" value="SPEC"/>
    <property type="match status" value="2"/>
</dbReference>
<evidence type="ECO:0000256" key="4">
    <source>
        <dbReference type="SAM" id="MobiDB-lite"/>
    </source>
</evidence>
<feature type="compositionally biased region" description="Basic residues" evidence="4">
    <location>
        <begin position="544"/>
        <end position="553"/>
    </location>
</feature>
<sequence length="592" mass="68543">MRDMGEMVTQGQTDAQYMFLRQRLQALDTGWNELHKMWENRQNLLSQSHAYQQFLRDTKQAEAFLNNQEYVLAHTEMPTTLEGAEAAIKKQEDFMTTMDANEEKINAVVETGRRLVSDGNINSDRIQEKVDSIDDRHRKNRETASELLMRLKDNRDLQKFLQDCQELSLWINEKMLTAQDMSYDEARNLHSKWLKHQAFMAELASDKEWLDKIEKEGMQLISEKPETEPVVEEKLTGLHEMWEVLESTTQTKAQRLFDANKAELFTQSCADLDKWLHGLESQIQSDDYGKDLTSVNILLKKQQMLENQMEVRKKEIEELQSQAQALSQEGKSTDEVDSKRLTVQTKFMELLEPLNERKHNLLASKEIHQFNRDVEDEILWVGERMPLATSTDHGHNLQTVQLLIKKNQTLQKEIQGHQPRIDDIFERSQNIVTDSSSLNAEAIRQRLADLKQLWGLLVEETEKRHRRLEEAHRAQQYYFDAATAQCAARTSPASSAGSARGAPGAVSSATSSTRSWRSAPRTHCRHCSRHWNNHHSPPDTHTQTQKRKRKQKKCRARWLMPVIPALWEAEAGGSQGQEFETSLANMVKPRLY</sequence>
<dbReference type="Pfam" id="PF00435">
    <property type="entry name" value="Spectrin"/>
    <property type="match status" value="4"/>
</dbReference>
<dbReference type="PANTHER" id="PTHR11915">
    <property type="entry name" value="SPECTRIN/FILAMIN RELATED CYTOSKELETAL PROTEIN"/>
    <property type="match status" value="1"/>
</dbReference>
<keyword evidence="2" id="KW-0009">Actin-binding</keyword>
<keyword evidence="1" id="KW-0677">Repeat</keyword>
<accession>I7GBT2</accession>
<dbReference type="InterPro" id="IPR002017">
    <property type="entry name" value="Spectrin_repeat"/>
</dbReference>
<dbReference type="SUPFAM" id="SSF46966">
    <property type="entry name" value="Spectrin repeat"/>
    <property type="match status" value="4"/>
</dbReference>
<evidence type="ECO:0000256" key="1">
    <source>
        <dbReference type="ARBA" id="ARBA00022737"/>
    </source>
</evidence>
<dbReference type="GO" id="GO:0043226">
    <property type="term" value="C:organelle"/>
    <property type="evidence" value="ECO:0007669"/>
    <property type="project" value="UniProtKB-ARBA"/>
</dbReference>
<feature type="compositionally biased region" description="Low complexity" evidence="4">
    <location>
        <begin position="492"/>
        <end position="519"/>
    </location>
</feature>
<organism evidence="5">
    <name type="scientific">Macaca fascicularis</name>
    <name type="common">Crab-eating macaque</name>
    <name type="synonym">Cynomolgus monkey</name>
    <dbReference type="NCBI Taxonomy" id="9541"/>
    <lineage>
        <taxon>Eukaryota</taxon>
        <taxon>Metazoa</taxon>
        <taxon>Chordata</taxon>
        <taxon>Craniata</taxon>
        <taxon>Vertebrata</taxon>
        <taxon>Euteleostomi</taxon>
        <taxon>Mammalia</taxon>
        <taxon>Eutheria</taxon>
        <taxon>Euarchontoglires</taxon>
        <taxon>Primates</taxon>
        <taxon>Haplorrhini</taxon>
        <taxon>Catarrhini</taxon>
        <taxon>Cercopithecidae</taxon>
        <taxon>Cercopithecinae</taxon>
        <taxon>Macaca</taxon>
    </lineage>
</organism>
<dbReference type="SMART" id="SM00150">
    <property type="entry name" value="SPEC"/>
    <property type="match status" value="4"/>
</dbReference>
<protein>
    <submittedName>
        <fullName evidence="5">Macaca fascicularis brain cDNA clone: QflA-17362, similar to human spectrin, beta, non-erythrocytic 1 (SPTBN1), transcriptvariant 1, mRNA, RefSeq: NM_003128.1</fullName>
    </submittedName>
</protein>
<feature type="compositionally biased region" description="Basic residues" evidence="4">
    <location>
        <begin position="520"/>
        <end position="533"/>
    </location>
</feature>
<evidence type="ECO:0000313" key="5">
    <source>
        <dbReference type="EMBL" id="BAE89322.1"/>
    </source>
</evidence>
<dbReference type="GO" id="GO:0005737">
    <property type="term" value="C:cytoplasm"/>
    <property type="evidence" value="ECO:0007669"/>
    <property type="project" value="UniProtKB-ARBA"/>
</dbReference>
<dbReference type="EMBL" id="AB172260">
    <property type="protein sequence ID" value="BAE89322.1"/>
    <property type="molecule type" value="mRNA"/>
</dbReference>
<dbReference type="AlphaFoldDB" id="I7GBT2"/>
<reference evidence="5" key="1">
    <citation type="journal article" date="2007" name="PLoS Biol.">
        <title>Rate of evolution in brain-expressed genes in humans and other primates.</title>
        <authorList>
            <person name="Wang H.-Y."/>
            <person name="Chien H.-C."/>
            <person name="Osada N."/>
            <person name="Hashimoto K."/>
            <person name="Sugano S."/>
            <person name="Gojobori T."/>
            <person name="Chou C.-K."/>
            <person name="Tsai S.-F."/>
            <person name="Wu C.-I."/>
            <person name="Shen C.-K.J."/>
        </authorList>
    </citation>
    <scope>NUCLEOTIDE SEQUENCE</scope>
</reference>
<name>I7GBT2_MACFA</name>
<dbReference type="GO" id="GO:0003779">
    <property type="term" value="F:actin binding"/>
    <property type="evidence" value="ECO:0007669"/>
    <property type="project" value="UniProtKB-KW"/>
</dbReference>
<dbReference type="InterPro" id="IPR018159">
    <property type="entry name" value="Spectrin/alpha-actinin"/>
</dbReference>
<dbReference type="FunFam" id="1.20.58.60:FF:000033">
    <property type="entry name" value="Spectrin beta chain"/>
    <property type="match status" value="1"/>
</dbReference>
<keyword evidence="3" id="KW-0175">Coiled coil</keyword>
<feature type="region of interest" description="Disordered" evidence="4">
    <location>
        <begin position="492"/>
        <end position="553"/>
    </location>
</feature>
<dbReference type="FunFam" id="1.20.58.60:FF:000153">
    <property type="entry name" value="Spectrin beta chain"/>
    <property type="match status" value="1"/>
</dbReference>
<dbReference type="Gene3D" id="1.20.58.60">
    <property type="match status" value="4"/>
</dbReference>